<name>A0A1F7GE25_9BACT</name>
<evidence type="ECO:0000313" key="2">
    <source>
        <dbReference type="EMBL" id="OGK17231.1"/>
    </source>
</evidence>
<dbReference type="AlphaFoldDB" id="A0A1F7GE25"/>
<reference evidence="2 3" key="1">
    <citation type="journal article" date="2016" name="Nat. Commun.">
        <title>Thousands of microbial genomes shed light on interconnected biogeochemical processes in an aquifer system.</title>
        <authorList>
            <person name="Anantharaman K."/>
            <person name="Brown C.T."/>
            <person name="Hug L.A."/>
            <person name="Sharon I."/>
            <person name="Castelle C.J."/>
            <person name="Probst A.J."/>
            <person name="Thomas B.C."/>
            <person name="Singh A."/>
            <person name="Wilkins M.J."/>
            <person name="Karaoz U."/>
            <person name="Brodie E.L."/>
            <person name="Williams K.H."/>
            <person name="Hubbard S.S."/>
            <person name="Banfield J.F."/>
        </authorList>
    </citation>
    <scope>NUCLEOTIDE SEQUENCE [LARGE SCALE GENOMIC DNA]</scope>
</reference>
<keyword evidence="1" id="KW-0812">Transmembrane</keyword>
<keyword evidence="1" id="KW-0472">Membrane</keyword>
<evidence type="ECO:0000256" key="1">
    <source>
        <dbReference type="SAM" id="Phobius"/>
    </source>
</evidence>
<sequence>MESPVSEIYSLKTQGNRREARSLIRNMRESRSIEQGARLSLPDVNNAFLCGGIFGIALTASLRALGSDTAQAAHPLVIGMLGFMLGGLGAMSHTVTHNIFARSRIEALLKEKGAHSSINSS</sequence>
<accession>A0A1F7GE25</accession>
<evidence type="ECO:0000313" key="3">
    <source>
        <dbReference type="Proteomes" id="UP000178372"/>
    </source>
</evidence>
<dbReference type="EMBL" id="MFZF01000002">
    <property type="protein sequence ID" value="OGK17231.1"/>
    <property type="molecule type" value="Genomic_DNA"/>
</dbReference>
<feature type="transmembrane region" description="Helical" evidence="1">
    <location>
        <begin position="47"/>
        <end position="66"/>
    </location>
</feature>
<proteinExistence type="predicted"/>
<dbReference type="Proteomes" id="UP000178372">
    <property type="component" value="Unassembled WGS sequence"/>
</dbReference>
<organism evidence="2 3">
    <name type="scientific">Candidatus Roizmanbacteria bacterium RIFCSPHIGHO2_01_FULL_39_12b</name>
    <dbReference type="NCBI Taxonomy" id="1802030"/>
    <lineage>
        <taxon>Bacteria</taxon>
        <taxon>Candidatus Roizmaniibacteriota</taxon>
    </lineage>
</organism>
<keyword evidence="1" id="KW-1133">Transmembrane helix</keyword>
<comment type="caution">
    <text evidence="2">The sequence shown here is derived from an EMBL/GenBank/DDBJ whole genome shotgun (WGS) entry which is preliminary data.</text>
</comment>
<gene>
    <name evidence="2" type="ORF">A2690_02180</name>
</gene>
<protein>
    <submittedName>
        <fullName evidence="2">Uncharacterized protein</fullName>
    </submittedName>
</protein>
<feature type="transmembrane region" description="Helical" evidence="1">
    <location>
        <begin position="72"/>
        <end position="95"/>
    </location>
</feature>